<feature type="region of interest" description="Disordered" evidence="1">
    <location>
        <begin position="56"/>
        <end position="75"/>
    </location>
</feature>
<keyword evidence="2" id="KW-0614">Plasmid</keyword>
<dbReference type="OrthoDB" id="4467368at2"/>
<organism evidence="2 3">
    <name type="scientific">Brachybacterium avium</name>
    <dbReference type="NCBI Taxonomy" id="2017485"/>
    <lineage>
        <taxon>Bacteria</taxon>
        <taxon>Bacillati</taxon>
        <taxon>Actinomycetota</taxon>
        <taxon>Actinomycetes</taxon>
        <taxon>Micrococcales</taxon>
        <taxon>Dermabacteraceae</taxon>
        <taxon>Brachybacterium</taxon>
    </lineage>
</organism>
<evidence type="ECO:0000313" key="3">
    <source>
        <dbReference type="Proteomes" id="UP000198398"/>
    </source>
</evidence>
<dbReference type="KEGG" id="brv:CFK39_15505"/>
<gene>
    <name evidence="2" type="ORF">CFK39_15505</name>
</gene>
<protein>
    <submittedName>
        <fullName evidence="2">Uncharacterized protein</fullName>
    </submittedName>
</protein>
<geneLocation type="plasmid" evidence="3">
    <name>unnamed1 sequence</name>
</geneLocation>
<evidence type="ECO:0000256" key="1">
    <source>
        <dbReference type="SAM" id="MobiDB-lite"/>
    </source>
</evidence>
<dbReference type="Gene3D" id="1.10.1220.10">
    <property type="entry name" value="Met repressor-like"/>
    <property type="match status" value="1"/>
</dbReference>
<keyword evidence="3" id="KW-1185">Reference proteome</keyword>
<dbReference type="InterPro" id="IPR013321">
    <property type="entry name" value="Arc_rbn_hlx_hlx"/>
</dbReference>
<feature type="compositionally biased region" description="Basic and acidic residues" evidence="1">
    <location>
        <begin position="62"/>
        <end position="75"/>
    </location>
</feature>
<accession>A0A220UH69</accession>
<dbReference type="GO" id="GO:0006355">
    <property type="term" value="P:regulation of DNA-templated transcription"/>
    <property type="evidence" value="ECO:0007669"/>
    <property type="project" value="InterPro"/>
</dbReference>
<sequence>MPQPYRGNRTHVSMRVPDRIIDKVDRAAAREGLTRSEYITRFLALQHGEPVPSYIQAASDSHQPRLPDQEARMSA</sequence>
<dbReference type="EMBL" id="CP022317">
    <property type="protein sequence ID" value="ASK67252.1"/>
    <property type="molecule type" value="Genomic_DNA"/>
</dbReference>
<dbReference type="AlphaFoldDB" id="A0A220UH69"/>
<name>A0A220UH69_9MICO</name>
<dbReference type="Proteomes" id="UP000198398">
    <property type="component" value="Plasmid unnamed1"/>
</dbReference>
<evidence type="ECO:0000313" key="2">
    <source>
        <dbReference type="EMBL" id="ASK67252.1"/>
    </source>
</evidence>
<proteinExistence type="predicted"/>
<reference evidence="2 3" key="1">
    <citation type="submission" date="2017-07" db="EMBL/GenBank/DDBJ databases">
        <title>Brachybacterium sp. VR2415.</title>
        <authorList>
            <person name="Tak E.J."/>
            <person name="Bae J.-W."/>
        </authorList>
    </citation>
    <scope>NUCLEOTIDE SEQUENCE [LARGE SCALE GENOMIC DNA]</scope>
    <source>
        <strain evidence="2 3">VR2415</strain>
        <plasmid evidence="3">unnamed1 sequence</plasmid>
    </source>
</reference>